<dbReference type="PANTHER" id="PTHR10668:SF105">
    <property type="entry name" value="DEHYDROGENASE-RELATED"/>
    <property type="match status" value="1"/>
</dbReference>
<evidence type="ECO:0000256" key="3">
    <source>
        <dbReference type="ARBA" id="ARBA00040298"/>
    </source>
</evidence>
<comment type="function">
    <text evidence="1">Probable oxidoreductase that may play a role as regulator of mitochondrial function.</text>
</comment>
<dbReference type="Proteomes" id="UP000295444">
    <property type="component" value="Unassembled WGS sequence"/>
</dbReference>
<dbReference type="AlphaFoldDB" id="A0A4R6S4E2"/>
<dbReference type="Pfam" id="PF13450">
    <property type="entry name" value="NAD_binding_8"/>
    <property type="match status" value="1"/>
</dbReference>
<dbReference type="SUPFAM" id="SSF51905">
    <property type="entry name" value="FAD/NAD(P)-binding domain"/>
    <property type="match status" value="1"/>
</dbReference>
<dbReference type="InterPro" id="IPR036188">
    <property type="entry name" value="FAD/NAD-bd_sf"/>
</dbReference>
<comment type="subunit">
    <text evidence="2">Interacts with COX5B; this interaction may contribute to localize PYROXD2 to the inner face of the inner mitochondrial membrane.</text>
</comment>
<proteinExistence type="predicted"/>
<keyword evidence="6" id="KW-1185">Reference proteome</keyword>
<name>A0A4R6S4E2_LABRH</name>
<evidence type="ECO:0000256" key="2">
    <source>
        <dbReference type="ARBA" id="ARBA00038825"/>
    </source>
</evidence>
<dbReference type="OrthoDB" id="833207at2"/>
<comment type="caution">
    <text evidence="5">The sequence shown here is derived from an EMBL/GenBank/DDBJ whole genome shotgun (WGS) entry which is preliminary data.</text>
</comment>
<protein>
    <recommendedName>
        <fullName evidence="3">Pyridine nucleotide-disulfide oxidoreductase domain-containing protein 2</fullName>
    </recommendedName>
</protein>
<dbReference type="EMBL" id="SNXZ01000006">
    <property type="protein sequence ID" value="TDP94114.1"/>
    <property type="molecule type" value="Genomic_DNA"/>
</dbReference>
<dbReference type="Gene3D" id="3.50.50.60">
    <property type="entry name" value="FAD/NAD(P)-binding domain"/>
    <property type="match status" value="2"/>
</dbReference>
<evidence type="ECO:0000313" key="6">
    <source>
        <dbReference type="Proteomes" id="UP000295444"/>
    </source>
</evidence>
<evidence type="ECO:0000259" key="4">
    <source>
        <dbReference type="Pfam" id="PF01593"/>
    </source>
</evidence>
<organism evidence="5 6">
    <name type="scientific">Labedaea rhizosphaerae</name>
    <dbReference type="NCBI Taxonomy" id="598644"/>
    <lineage>
        <taxon>Bacteria</taxon>
        <taxon>Bacillati</taxon>
        <taxon>Actinomycetota</taxon>
        <taxon>Actinomycetes</taxon>
        <taxon>Pseudonocardiales</taxon>
        <taxon>Pseudonocardiaceae</taxon>
        <taxon>Labedaea</taxon>
    </lineage>
</organism>
<gene>
    <name evidence="5" type="ORF">EV186_106508</name>
</gene>
<dbReference type="InterPro" id="IPR002937">
    <property type="entry name" value="Amino_oxidase"/>
</dbReference>
<dbReference type="PANTHER" id="PTHR10668">
    <property type="entry name" value="PHYTOENE DEHYDROGENASE"/>
    <property type="match status" value="1"/>
</dbReference>
<feature type="domain" description="Amine oxidase" evidence="4">
    <location>
        <begin position="210"/>
        <end position="499"/>
    </location>
</feature>
<accession>A0A4R6S4E2</accession>
<evidence type="ECO:0000313" key="5">
    <source>
        <dbReference type="EMBL" id="TDP94114.1"/>
    </source>
</evidence>
<evidence type="ECO:0000256" key="1">
    <source>
        <dbReference type="ARBA" id="ARBA00037217"/>
    </source>
</evidence>
<sequence length="534" mass="56720">MHPEPADTVDAVVIGAGPNGLVAANLLADAGWDVLVLEAADQVGGAARSAELMEPGFVNDLCSAFYPLGAASPILAGLDLSAYGLRWRHAPLVVAHLMPDDRCAAVSRSLDETAASVSAFDPGDGDRWRVEYGRWRHLRDDLVDAMFTPFPPVRPAARLLRNLGVAEAMRFARMVTMPSRALGAERFRGEGARLLLEGNALHTDLGPAHGGSAIFGWLLCMLAQEVGFPAVEGGASVLTEALATRLRAAGGRIDCGRPVTSVLVADGQALGVADEQGGLVRARRAVLAAVPAPTLYEDLVGLHHLPVRLRQDIAAFHWDDATVKVDWNLSGPIPWRNEQVRLAGTVHLDQDMLGLSQFSAELTAGRVPANPFAILGQMTTTDPTRSPAGTETAWAYTHVPRGLQWTDDALRVVASGLEDLVERHAPGFRDLIRGRYVQGPMDFQRHNPNLVEGAINAGSAAIHQQLFFRPVPGLGRPDTPVDRLYLAGASAHPGGAVHGGPGAFAARAALARNGVTGPVYAKVVQALNRVVYAD</sequence>
<dbReference type="GO" id="GO:0016491">
    <property type="term" value="F:oxidoreductase activity"/>
    <property type="evidence" value="ECO:0007669"/>
    <property type="project" value="InterPro"/>
</dbReference>
<dbReference type="Pfam" id="PF01593">
    <property type="entry name" value="Amino_oxidase"/>
    <property type="match status" value="1"/>
</dbReference>
<reference evidence="5 6" key="1">
    <citation type="submission" date="2019-03" db="EMBL/GenBank/DDBJ databases">
        <title>Genomic Encyclopedia of Type Strains, Phase IV (KMG-IV): sequencing the most valuable type-strain genomes for metagenomic binning, comparative biology and taxonomic classification.</title>
        <authorList>
            <person name="Goeker M."/>
        </authorList>
    </citation>
    <scope>NUCLEOTIDE SEQUENCE [LARGE SCALE GENOMIC DNA]</scope>
    <source>
        <strain evidence="5 6">DSM 45361</strain>
    </source>
</reference>
<dbReference type="RefSeq" id="WP_133853072.1">
    <property type="nucleotide sequence ID" value="NZ_SNXZ01000006.1"/>
</dbReference>